<organism evidence="2 3">
    <name type="scientific">Halosimplex rubrum</name>
    <dbReference type="NCBI Taxonomy" id="869889"/>
    <lineage>
        <taxon>Archaea</taxon>
        <taxon>Methanobacteriati</taxon>
        <taxon>Methanobacteriota</taxon>
        <taxon>Stenosarchaea group</taxon>
        <taxon>Halobacteria</taxon>
        <taxon>Halobacteriales</taxon>
        <taxon>Haloarculaceae</taxon>
        <taxon>Halosimplex</taxon>
    </lineage>
</organism>
<dbReference type="RefSeq" id="WP_179909712.1">
    <property type="nucleotide sequence ID" value="NZ_CP058910.1"/>
</dbReference>
<dbReference type="EMBL" id="CP058910">
    <property type="protein sequence ID" value="QLH79851.1"/>
    <property type="molecule type" value="Genomic_DNA"/>
</dbReference>
<evidence type="ECO:0000313" key="3">
    <source>
        <dbReference type="Proteomes" id="UP000509667"/>
    </source>
</evidence>
<feature type="transmembrane region" description="Helical" evidence="1">
    <location>
        <begin position="31"/>
        <end position="54"/>
    </location>
</feature>
<evidence type="ECO:0000313" key="2">
    <source>
        <dbReference type="EMBL" id="QLH79851.1"/>
    </source>
</evidence>
<name>A0A7D5T0V5_9EURY</name>
<dbReference type="InterPro" id="IPR058328">
    <property type="entry name" value="DUF8015"/>
</dbReference>
<keyword evidence="3" id="KW-1185">Reference proteome</keyword>
<dbReference type="KEGG" id="hrr:HZS55_22250"/>
<feature type="transmembrane region" description="Helical" evidence="1">
    <location>
        <begin position="7"/>
        <end position="25"/>
    </location>
</feature>
<protein>
    <submittedName>
        <fullName evidence="2">Uncharacterized protein</fullName>
    </submittedName>
</protein>
<sequence>MAYTWQYYDLILLGVFASMGTGLAVGTFTEVAATTAVLAAGVVAVALIGHALFVNGPGDGADDLTDEVDALN</sequence>
<dbReference type="AlphaFoldDB" id="A0A7D5T0V5"/>
<accession>A0A7D5T0V5</accession>
<keyword evidence="1" id="KW-0472">Membrane</keyword>
<reference evidence="2 3" key="1">
    <citation type="submission" date="2020-07" db="EMBL/GenBank/DDBJ databases">
        <title>Halosimplex pelagicum sp. nov. and Halosimplex rubrum sp. nov., isolated from salted brown alga Laminaria, and emended description of the genus Halosimplex.</title>
        <authorList>
            <person name="Cui H."/>
        </authorList>
    </citation>
    <scope>NUCLEOTIDE SEQUENCE [LARGE SCALE GENOMIC DNA]</scope>
    <source>
        <strain evidence="2 3">R27</strain>
    </source>
</reference>
<keyword evidence="1" id="KW-0812">Transmembrane</keyword>
<dbReference type="Pfam" id="PF26047">
    <property type="entry name" value="DUF8015"/>
    <property type="match status" value="1"/>
</dbReference>
<keyword evidence="1" id="KW-1133">Transmembrane helix</keyword>
<evidence type="ECO:0000256" key="1">
    <source>
        <dbReference type="SAM" id="Phobius"/>
    </source>
</evidence>
<dbReference type="Proteomes" id="UP000509667">
    <property type="component" value="Chromosome"/>
</dbReference>
<dbReference type="GeneID" id="56080647"/>
<gene>
    <name evidence="2" type="ORF">HZS55_22250</name>
</gene>
<proteinExistence type="predicted"/>